<gene>
    <name evidence="1" type="ORF">PFDSM3638_08800</name>
</gene>
<organism evidence="1 2">
    <name type="scientific">Pyrococcus furiosus (strain ATCC 43587 / DSM 3638 / JCM 8422 / Vc1)</name>
    <dbReference type="NCBI Taxonomy" id="186497"/>
    <lineage>
        <taxon>Archaea</taxon>
        <taxon>Methanobacteriati</taxon>
        <taxon>Methanobacteriota</taxon>
        <taxon>Thermococci</taxon>
        <taxon>Thermococcales</taxon>
        <taxon>Thermococcaceae</taxon>
        <taxon>Pyrococcus</taxon>
    </lineage>
</organism>
<name>A0A5C0XRH1_PYRFU</name>
<dbReference type="Proteomes" id="UP000324354">
    <property type="component" value="Chromosome"/>
</dbReference>
<evidence type="ECO:0000313" key="2">
    <source>
        <dbReference type="Proteomes" id="UP000324354"/>
    </source>
</evidence>
<protein>
    <submittedName>
        <fullName evidence="1">Uncharacterized protein</fullName>
    </submittedName>
</protein>
<dbReference type="OrthoDB" id="103654at2157"/>
<proteinExistence type="predicted"/>
<reference evidence="1 2" key="1">
    <citation type="submission" date="2017-08" db="EMBL/GenBank/DDBJ databases">
        <title>Resequencing and Reannotation of the genome of Pyrococcus furiosus type strain DSM3638.</title>
        <authorList>
            <person name="Reichelt R.M."/>
            <person name="Bunk B."/>
        </authorList>
    </citation>
    <scope>NUCLEOTIDE SEQUENCE [LARGE SCALE GENOMIC DNA]</scope>
    <source>
        <strain evidence="1 2">DSM 3638</strain>
    </source>
</reference>
<dbReference type="AlphaFoldDB" id="A0A5C0XRH1"/>
<dbReference type="GeneID" id="13300548"/>
<dbReference type="RefSeq" id="WP_014835576.1">
    <property type="nucleotide sequence ID" value="NC_003413.1"/>
</dbReference>
<evidence type="ECO:0000313" key="1">
    <source>
        <dbReference type="EMBL" id="QEK79352.1"/>
    </source>
</evidence>
<sequence>MVSRLEIFNTLEGIVVKKEIKYNSKIGEGVYSFITEKMKREVNPPKRIDVVGFAYGTPSLYLGTLKDLDTEEKFSALIKFDKNSELKREFISVAAKRMEKSSAYFVFHKTLSNILHSPQLEPGHRVGFWGIRIE</sequence>
<dbReference type="EMBL" id="CP023154">
    <property type="protein sequence ID" value="QEK79352.1"/>
    <property type="molecule type" value="Genomic_DNA"/>
</dbReference>
<dbReference type="GeneID" id="41713568"/>
<accession>A0A5C0XRH1</accession>